<protein>
    <recommendedName>
        <fullName evidence="6">Pentatricopeptide repeat-containing protein</fullName>
    </recommendedName>
</protein>
<evidence type="ECO:0008006" key="6">
    <source>
        <dbReference type="Google" id="ProtNLM"/>
    </source>
</evidence>
<sequence>MMFFIKRKVIPRSVVFYSTKIHQPLFHHPLFCPNLIGRSKFSSSGSLQDRDNFNLLNHKDWLSPTEVVKIFLTLKDPNSALTVLDQLSKRKDYKPNEALFNAVINKLALANNFDGIEEVMKRIRVEKSCRLSDDFFYNAIKIYGHVMGRINRAIEILFDMPKYNCWPTVKTFNFVLNLLVSTKQFDVVHEVYMGASRLGIEIDACSLNIIIKGLCKNGDLDAAFYVLDEFPKQGCIPNVRTFSTLMHGLCECGRADEALGLLERMGNEGVEPDTITLNILISGLRKQGKVEESIELFDKMRLNGCDPNPGTYQEVLYGLLDSKNFVEAKDFMGRMILSGVNPSFESYKLIIHGLCNQNLLGDVDWVLKQMVRHGFVPKMGIWRQILQGIRWWNLKILVLKSLPRQLLDDKESEELSCPGDRERAFLEKNMELTHGAFLKRSAGRKHQRLHYSLVSQHLMKKKIYRTSEQSAALALTQTWQKVAALQVTPEMVRMAIDCLHTRHPSRRFDVSRFRVFVEPMPAQV</sequence>
<gene>
    <name evidence="4" type="ORF">ILEXP_LOCUS47132</name>
</gene>
<dbReference type="Pfam" id="PF01535">
    <property type="entry name" value="PPR"/>
    <property type="match status" value="1"/>
</dbReference>
<dbReference type="InterPro" id="IPR002885">
    <property type="entry name" value="PPR_rpt"/>
</dbReference>
<dbReference type="Proteomes" id="UP001642360">
    <property type="component" value="Unassembled WGS sequence"/>
</dbReference>
<evidence type="ECO:0000313" key="4">
    <source>
        <dbReference type="EMBL" id="CAK9177252.1"/>
    </source>
</evidence>
<reference evidence="4 5" key="1">
    <citation type="submission" date="2024-02" db="EMBL/GenBank/DDBJ databases">
        <authorList>
            <person name="Vignale AGUSTIN F."/>
            <person name="Sosa J E."/>
            <person name="Modenutti C."/>
        </authorList>
    </citation>
    <scope>NUCLEOTIDE SEQUENCE [LARGE SCALE GENOMIC DNA]</scope>
</reference>
<feature type="repeat" description="PPR" evidence="3">
    <location>
        <begin position="308"/>
        <end position="342"/>
    </location>
</feature>
<dbReference type="AlphaFoldDB" id="A0ABC8UCF2"/>
<comment type="caution">
    <text evidence="4">The sequence shown here is derived from an EMBL/GenBank/DDBJ whole genome shotgun (WGS) entry which is preliminary data.</text>
</comment>
<organism evidence="4 5">
    <name type="scientific">Ilex paraguariensis</name>
    <name type="common">yerba mate</name>
    <dbReference type="NCBI Taxonomy" id="185542"/>
    <lineage>
        <taxon>Eukaryota</taxon>
        <taxon>Viridiplantae</taxon>
        <taxon>Streptophyta</taxon>
        <taxon>Embryophyta</taxon>
        <taxon>Tracheophyta</taxon>
        <taxon>Spermatophyta</taxon>
        <taxon>Magnoliopsida</taxon>
        <taxon>eudicotyledons</taxon>
        <taxon>Gunneridae</taxon>
        <taxon>Pentapetalae</taxon>
        <taxon>asterids</taxon>
        <taxon>campanulids</taxon>
        <taxon>Aquifoliales</taxon>
        <taxon>Aquifoliaceae</taxon>
        <taxon>Ilex</taxon>
    </lineage>
</organism>
<dbReference type="PANTHER" id="PTHR47939:SF14">
    <property type="entry name" value="PENTATRICOPEPTIDE REPEAT-CONTAINING PROTEIN MITOCHONDRIAL"/>
    <property type="match status" value="1"/>
</dbReference>
<feature type="repeat" description="PPR" evidence="3">
    <location>
        <begin position="203"/>
        <end position="237"/>
    </location>
</feature>
<dbReference type="Pfam" id="PF13041">
    <property type="entry name" value="PPR_2"/>
    <property type="match status" value="2"/>
</dbReference>
<keyword evidence="2" id="KW-0677">Repeat</keyword>
<dbReference type="EMBL" id="CAUOFW020007013">
    <property type="protein sequence ID" value="CAK9177252.1"/>
    <property type="molecule type" value="Genomic_DNA"/>
</dbReference>
<name>A0ABC8UCF2_9AQUA</name>
<feature type="repeat" description="PPR" evidence="3">
    <location>
        <begin position="238"/>
        <end position="272"/>
    </location>
</feature>
<comment type="similarity">
    <text evidence="1">Belongs to the PPR family. P subfamily.</text>
</comment>
<feature type="repeat" description="PPR" evidence="3">
    <location>
        <begin position="273"/>
        <end position="307"/>
    </location>
</feature>
<evidence type="ECO:0000256" key="2">
    <source>
        <dbReference type="ARBA" id="ARBA00022737"/>
    </source>
</evidence>
<evidence type="ECO:0000256" key="1">
    <source>
        <dbReference type="ARBA" id="ARBA00007626"/>
    </source>
</evidence>
<dbReference type="InterPro" id="IPR011990">
    <property type="entry name" value="TPR-like_helical_dom_sf"/>
</dbReference>
<dbReference type="PANTHER" id="PTHR47939">
    <property type="entry name" value="MEMBRANE-ASSOCIATED SALT-INDUCIBLE PROTEIN-LIKE"/>
    <property type="match status" value="1"/>
</dbReference>
<dbReference type="PROSITE" id="PS51375">
    <property type="entry name" value="PPR"/>
    <property type="match status" value="5"/>
</dbReference>
<keyword evidence="5" id="KW-1185">Reference proteome</keyword>
<dbReference type="NCBIfam" id="TIGR00756">
    <property type="entry name" value="PPR"/>
    <property type="match status" value="3"/>
</dbReference>
<dbReference type="Gene3D" id="1.25.40.10">
    <property type="entry name" value="Tetratricopeptide repeat domain"/>
    <property type="match status" value="3"/>
</dbReference>
<evidence type="ECO:0000256" key="3">
    <source>
        <dbReference type="PROSITE-ProRule" id="PRU00708"/>
    </source>
</evidence>
<evidence type="ECO:0000313" key="5">
    <source>
        <dbReference type="Proteomes" id="UP001642360"/>
    </source>
</evidence>
<dbReference type="InterPro" id="IPR050667">
    <property type="entry name" value="PPR-containing_protein"/>
</dbReference>
<feature type="repeat" description="PPR" evidence="3">
    <location>
        <begin position="343"/>
        <end position="377"/>
    </location>
</feature>
<accession>A0ABC8UCF2</accession>
<proteinExistence type="inferred from homology"/>